<dbReference type="InParanoid" id="A0A0D1XHR5"/>
<dbReference type="AlphaFoldDB" id="A0A0D1XHR5"/>
<feature type="region of interest" description="Disordered" evidence="1">
    <location>
        <begin position="107"/>
        <end position="172"/>
    </location>
</feature>
<sequence length="172" mass="18739">MQACTRTDITRAGSGPQRGQAFVESGCARCGQQLTVATIVPSVGDGQVESKASSTWCLKREVQTCWAVAGMAARPGMAANKLVGTRIERRACDTSTETQWQAAKKHAQSMRRTGGEVGRTRQFVPWPKRSRPADPMEESPPPRSSPSPSWIRSGRRRRRARADGRLGASCRA</sequence>
<accession>A0A0D1XHR5</accession>
<dbReference type="VEuPathDB" id="FungiDB:PV09_06958"/>
<dbReference type="EMBL" id="KN847553">
    <property type="protein sequence ID" value="KIW01786.1"/>
    <property type="molecule type" value="Genomic_DNA"/>
</dbReference>
<dbReference type="GeneID" id="27314931"/>
<organism evidence="2 3">
    <name type="scientific">Verruconis gallopava</name>
    <dbReference type="NCBI Taxonomy" id="253628"/>
    <lineage>
        <taxon>Eukaryota</taxon>
        <taxon>Fungi</taxon>
        <taxon>Dikarya</taxon>
        <taxon>Ascomycota</taxon>
        <taxon>Pezizomycotina</taxon>
        <taxon>Dothideomycetes</taxon>
        <taxon>Pleosporomycetidae</taxon>
        <taxon>Venturiales</taxon>
        <taxon>Sympoventuriaceae</taxon>
        <taxon>Verruconis</taxon>
    </lineage>
</organism>
<dbReference type="HOGENOM" id="CLU_1556461_0_0_1"/>
<protein>
    <submittedName>
        <fullName evidence="2">Uncharacterized protein</fullName>
    </submittedName>
</protein>
<reference evidence="2 3" key="1">
    <citation type="submission" date="2015-01" db="EMBL/GenBank/DDBJ databases">
        <title>The Genome Sequence of Ochroconis gallopava CBS43764.</title>
        <authorList>
            <consortium name="The Broad Institute Genomics Platform"/>
            <person name="Cuomo C."/>
            <person name="de Hoog S."/>
            <person name="Gorbushina A."/>
            <person name="Stielow B."/>
            <person name="Teixiera M."/>
            <person name="Abouelleil A."/>
            <person name="Chapman S.B."/>
            <person name="Priest M."/>
            <person name="Young S.K."/>
            <person name="Wortman J."/>
            <person name="Nusbaum C."/>
            <person name="Birren B."/>
        </authorList>
    </citation>
    <scope>NUCLEOTIDE SEQUENCE [LARGE SCALE GENOMIC DNA]</scope>
    <source>
        <strain evidence="2 3">CBS 43764</strain>
    </source>
</reference>
<gene>
    <name evidence="2" type="ORF">PV09_06958</name>
</gene>
<dbReference type="RefSeq" id="XP_016211655.1">
    <property type="nucleotide sequence ID" value="XM_016360669.1"/>
</dbReference>
<evidence type="ECO:0000256" key="1">
    <source>
        <dbReference type="SAM" id="MobiDB-lite"/>
    </source>
</evidence>
<evidence type="ECO:0000313" key="2">
    <source>
        <dbReference type="EMBL" id="KIW01786.1"/>
    </source>
</evidence>
<keyword evidence="3" id="KW-1185">Reference proteome</keyword>
<name>A0A0D1XHR5_9PEZI</name>
<proteinExistence type="predicted"/>
<evidence type="ECO:0000313" key="3">
    <source>
        <dbReference type="Proteomes" id="UP000053259"/>
    </source>
</evidence>
<dbReference type="Proteomes" id="UP000053259">
    <property type="component" value="Unassembled WGS sequence"/>
</dbReference>